<evidence type="ECO:0000313" key="3">
    <source>
        <dbReference type="Proteomes" id="UP000309128"/>
    </source>
</evidence>
<protein>
    <submittedName>
        <fullName evidence="2">Uncharacterized protein</fullName>
    </submittedName>
</protein>
<proteinExistence type="predicted"/>
<reference evidence="2 3" key="1">
    <citation type="submission" date="2019-05" db="EMBL/GenBank/DDBJ databases">
        <title>Draft genome sequence of Nonomuraea turkmeniaca DSM 43926.</title>
        <authorList>
            <person name="Saricaoglu S."/>
            <person name="Isik K."/>
        </authorList>
    </citation>
    <scope>NUCLEOTIDE SEQUENCE [LARGE SCALE GENOMIC DNA]</scope>
    <source>
        <strain evidence="2 3">DSM 43926</strain>
    </source>
</reference>
<sequence length="125" mass="13841">MAKEWIRLLADLVSVEEEAMAAAVAELAAQGYVRRVGNAHLFADLPKPADAGRVALNAASERIRARNAPMPAPVPLRQPPRVKAQRRVASWRPSRSERVDVVLAKQREAVVRDDDWEERSVPGQS</sequence>
<feature type="region of interest" description="Disordered" evidence="1">
    <location>
        <begin position="66"/>
        <end position="90"/>
    </location>
</feature>
<keyword evidence="3" id="KW-1185">Reference proteome</keyword>
<dbReference type="EMBL" id="VCKY01000264">
    <property type="protein sequence ID" value="TMR08891.1"/>
    <property type="molecule type" value="Genomic_DNA"/>
</dbReference>
<evidence type="ECO:0000313" key="2">
    <source>
        <dbReference type="EMBL" id="TMR08891.1"/>
    </source>
</evidence>
<comment type="caution">
    <text evidence="2">The sequence shown here is derived from an EMBL/GenBank/DDBJ whole genome shotgun (WGS) entry which is preliminary data.</text>
</comment>
<organism evidence="2 3">
    <name type="scientific">Nonomuraea turkmeniaca</name>
    <dbReference type="NCBI Taxonomy" id="103838"/>
    <lineage>
        <taxon>Bacteria</taxon>
        <taxon>Bacillati</taxon>
        <taxon>Actinomycetota</taxon>
        <taxon>Actinomycetes</taxon>
        <taxon>Streptosporangiales</taxon>
        <taxon>Streptosporangiaceae</taxon>
        <taxon>Nonomuraea</taxon>
    </lineage>
</organism>
<dbReference type="Proteomes" id="UP000309128">
    <property type="component" value="Unassembled WGS sequence"/>
</dbReference>
<dbReference type="AlphaFoldDB" id="A0A5S4EYT2"/>
<evidence type="ECO:0000256" key="1">
    <source>
        <dbReference type="SAM" id="MobiDB-lite"/>
    </source>
</evidence>
<accession>A0A5S4EYT2</accession>
<dbReference type="RefSeq" id="WP_138672901.1">
    <property type="nucleotide sequence ID" value="NZ_VCKY01000264.1"/>
</dbReference>
<gene>
    <name evidence="2" type="ORF">ETD86_45805</name>
</gene>
<name>A0A5S4EYT2_9ACTN</name>